<dbReference type="Proteomes" id="UP000503183">
    <property type="component" value="Chromosome"/>
</dbReference>
<dbReference type="Pfam" id="PF13860">
    <property type="entry name" value="FlgD_ig"/>
    <property type="match status" value="1"/>
</dbReference>
<comment type="function">
    <text evidence="4 5">Required for flagellar hook formation. May act as a scaffolding protein.</text>
</comment>
<dbReference type="InterPro" id="IPR005648">
    <property type="entry name" value="FlgD"/>
</dbReference>
<dbReference type="InterPro" id="IPR025965">
    <property type="entry name" value="FlgD/Vpr_Ig-like"/>
</dbReference>
<evidence type="ECO:0000256" key="1">
    <source>
        <dbReference type="ARBA" id="ARBA00010577"/>
    </source>
</evidence>
<dbReference type="EMBL" id="CP048747">
    <property type="protein sequence ID" value="QIQ41924.1"/>
    <property type="molecule type" value="Genomic_DNA"/>
</dbReference>
<feature type="domain" description="FlgD Tudor-like" evidence="7">
    <location>
        <begin position="92"/>
        <end position="224"/>
    </location>
</feature>
<dbReference type="Pfam" id="PF03963">
    <property type="entry name" value="FlgD"/>
    <property type="match status" value="1"/>
</dbReference>
<comment type="similarity">
    <text evidence="1 5">Belongs to the FlgD family.</text>
</comment>
<accession>A0A6G9JV30</accession>
<evidence type="ECO:0000256" key="5">
    <source>
        <dbReference type="RuleBase" id="RU362076"/>
    </source>
</evidence>
<evidence type="ECO:0000313" key="8">
    <source>
        <dbReference type="EMBL" id="QIQ41924.1"/>
    </source>
</evidence>
<feature type="domain" description="FlgD/Vpr Ig-like" evidence="6">
    <location>
        <begin position="117"/>
        <end position="186"/>
    </location>
</feature>
<dbReference type="Gene3D" id="2.60.40.4070">
    <property type="match status" value="1"/>
</dbReference>
<dbReference type="Pfam" id="PF13861">
    <property type="entry name" value="FLgD_tudor"/>
    <property type="match status" value="1"/>
</dbReference>
<dbReference type="GO" id="GO:0044781">
    <property type="term" value="P:bacterial-type flagellum organization"/>
    <property type="evidence" value="ECO:0007669"/>
    <property type="project" value="UniProtKB-UniRule"/>
</dbReference>
<evidence type="ECO:0000313" key="9">
    <source>
        <dbReference type="Proteomes" id="UP000503183"/>
    </source>
</evidence>
<dbReference type="AlphaFoldDB" id="A0A6G9JV30"/>
<evidence type="ECO:0000259" key="7">
    <source>
        <dbReference type="Pfam" id="PF13861"/>
    </source>
</evidence>
<reference evidence="8 9" key="1">
    <citation type="submission" date="2020-04" db="EMBL/GenBank/DDBJ databases">
        <title>Parallel evolution in the integration of a co-obligate aphid symbiosis.</title>
        <authorList>
            <person name="Monnin D."/>
            <person name="Jackson R."/>
            <person name="Kiers E.T."/>
            <person name="Bunker M."/>
            <person name="Ellers J."/>
            <person name="Henry L.M."/>
        </authorList>
    </citation>
    <scope>NUCLEOTIDE SEQUENCE [LARGE SCALE GENOMIC DNA]</scope>
    <source>
        <strain evidence="8">MCAR-56B</strain>
    </source>
</reference>
<sequence>MNTINTNLTNVNPPVHDDLIKNNSNYLQDNTNSLNLQKNFLKLLVTQIKNQDPTDPIKNSDLTSQLAQINTANGIERLNNFTIQFSNHVNKNQNLQLSSLIGRHVIVPNEKIIHSKNTKTRFGIALFDNADSVKIEITDKNNTVLHVKKITNVEPGIHTFLWDGKDLNDQSVDTGKYNIVVVAQTKGEDIRVKSLSEAVVNSVIMSANIPIIKLGEAGTTTPLNILEILT</sequence>
<evidence type="ECO:0000256" key="3">
    <source>
        <dbReference type="ARBA" id="ARBA00022795"/>
    </source>
</evidence>
<keyword evidence="8" id="KW-0969">Cilium</keyword>
<evidence type="ECO:0000256" key="4">
    <source>
        <dbReference type="ARBA" id="ARBA00024746"/>
    </source>
</evidence>
<proteinExistence type="inferred from homology"/>
<dbReference type="InterPro" id="IPR025963">
    <property type="entry name" value="FLgD_Tudor"/>
</dbReference>
<gene>
    <name evidence="8" type="ORF">G4A98_01695</name>
</gene>
<keyword evidence="8" id="KW-0966">Cell projection</keyword>
<evidence type="ECO:0000259" key="6">
    <source>
        <dbReference type="Pfam" id="PF13860"/>
    </source>
</evidence>
<keyword evidence="8" id="KW-0282">Flagellum</keyword>
<name>A0A6G9JV30_9GAMM</name>
<organism evidence="8 9">
    <name type="scientific">Buchnera aphidicola</name>
    <name type="common">Microlophium carnosum</name>
    <dbReference type="NCBI Taxonomy" id="2708354"/>
    <lineage>
        <taxon>Bacteria</taxon>
        <taxon>Pseudomonadati</taxon>
        <taxon>Pseudomonadota</taxon>
        <taxon>Gammaproteobacteria</taxon>
        <taxon>Enterobacterales</taxon>
        <taxon>Erwiniaceae</taxon>
        <taxon>Buchnera</taxon>
    </lineage>
</organism>
<protein>
    <recommendedName>
        <fullName evidence="2 5">Basal-body rod modification protein FlgD</fullName>
    </recommendedName>
</protein>
<evidence type="ECO:0000256" key="2">
    <source>
        <dbReference type="ARBA" id="ARBA00016013"/>
    </source>
</evidence>
<keyword evidence="3 5" id="KW-1005">Bacterial flagellum biogenesis</keyword>
<dbReference type="Gene3D" id="2.30.30.910">
    <property type="match status" value="1"/>
</dbReference>